<dbReference type="Proteomes" id="UP001215280">
    <property type="component" value="Unassembled WGS sequence"/>
</dbReference>
<evidence type="ECO:0000313" key="2">
    <source>
        <dbReference type="Proteomes" id="UP001215280"/>
    </source>
</evidence>
<gene>
    <name evidence="1" type="ORF">DFH07DRAFT_731187</name>
</gene>
<organism evidence="1 2">
    <name type="scientific">Mycena maculata</name>
    <dbReference type="NCBI Taxonomy" id="230809"/>
    <lineage>
        <taxon>Eukaryota</taxon>
        <taxon>Fungi</taxon>
        <taxon>Dikarya</taxon>
        <taxon>Basidiomycota</taxon>
        <taxon>Agaricomycotina</taxon>
        <taxon>Agaricomycetes</taxon>
        <taxon>Agaricomycetidae</taxon>
        <taxon>Agaricales</taxon>
        <taxon>Marasmiineae</taxon>
        <taxon>Mycenaceae</taxon>
        <taxon>Mycena</taxon>
    </lineage>
</organism>
<evidence type="ECO:0008006" key="3">
    <source>
        <dbReference type="Google" id="ProtNLM"/>
    </source>
</evidence>
<evidence type="ECO:0000313" key="1">
    <source>
        <dbReference type="EMBL" id="KAJ7777639.1"/>
    </source>
</evidence>
<keyword evidence="2" id="KW-1185">Reference proteome</keyword>
<name>A0AAD7K858_9AGAR</name>
<comment type="caution">
    <text evidence="1">The sequence shown here is derived from an EMBL/GenBank/DDBJ whole genome shotgun (WGS) entry which is preliminary data.</text>
</comment>
<proteinExistence type="predicted"/>
<protein>
    <recommendedName>
        <fullName evidence="3">Reverse transcriptase zinc-binding domain-containing protein</fullName>
    </recommendedName>
</protein>
<sequence>LTRQSRAFLWKSLHDIYHVDFFWEHIPHLGNLAQCPTCNVPESLEHIMLECEAPGQRQVWQLTERFWRLRYPSWPKLNWGLLLGCGLARFTSSKGKIVPARNRFFAVILSTSMYLIWNLRNARVFETSTPASEIEIHNRWVSQMNSALRRDKLLTNRTKFGSLAFKKQLVLNTWSGTLLDKDSLPDDWIKSKGVLVGIRPATRKNGVG</sequence>
<accession>A0AAD7K858</accession>
<dbReference type="AlphaFoldDB" id="A0AAD7K858"/>
<dbReference type="EMBL" id="JARJLG010000010">
    <property type="protein sequence ID" value="KAJ7777639.1"/>
    <property type="molecule type" value="Genomic_DNA"/>
</dbReference>
<reference evidence="1" key="1">
    <citation type="submission" date="2023-03" db="EMBL/GenBank/DDBJ databases">
        <title>Massive genome expansion in bonnet fungi (Mycena s.s.) driven by repeated elements and novel gene families across ecological guilds.</title>
        <authorList>
            <consortium name="Lawrence Berkeley National Laboratory"/>
            <person name="Harder C.B."/>
            <person name="Miyauchi S."/>
            <person name="Viragh M."/>
            <person name="Kuo A."/>
            <person name="Thoen E."/>
            <person name="Andreopoulos B."/>
            <person name="Lu D."/>
            <person name="Skrede I."/>
            <person name="Drula E."/>
            <person name="Henrissat B."/>
            <person name="Morin E."/>
            <person name="Kohler A."/>
            <person name="Barry K."/>
            <person name="LaButti K."/>
            <person name="Morin E."/>
            <person name="Salamov A."/>
            <person name="Lipzen A."/>
            <person name="Mereny Z."/>
            <person name="Hegedus B."/>
            <person name="Baldrian P."/>
            <person name="Stursova M."/>
            <person name="Weitz H."/>
            <person name="Taylor A."/>
            <person name="Grigoriev I.V."/>
            <person name="Nagy L.G."/>
            <person name="Martin F."/>
            <person name="Kauserud H."/>
        </authorList>
    </citation>
    <scope>NUCLEOTIDE SEQUENCE</scope>
    <source>
        <strain evidence="1">CBHHK188m</strain>
    </source>
</reference>
<feature type="non-terminal residue" evidence="1">
    <location>
        <position position="1"/>
    </location>
</feature>